<evidence type="ECO:0000313" key="12">
    <source>
        <dbReference type="Proteomes" id="UP000190834"/>
    </source>
</evidence>
<keyword evidence="6 9" id="KW-1133">Transmembrane helix</keyword>
<dbReference type="OrthoDB" id="2877624at2"/>
<comment type="similarity">
    <text evidence="8 9">Belongs to the TRAP transporter small permease family.</text>
</comment>
<feature type="domain" description="Tripartite ATP-independent periplasmic transporters DctQ component" evidence="10">
    <location>
        <begin position="34"/>
        <end position="163"/>
    </location>
</feature>
<dbReference type="GO" id="GO:0005886">
    <property type="term" value="C:plasma membrane"/>
    <property type="evidence" value="ECO:0007669"/>
    <property type="project" value="UniProtKB-SubCell"/>
</dbReference>
<dbReference type="GeneID" id="70584133"/>
<dbReference type="Pfam" id="PF04290">
    <property type="entry name" value="DctQ"/>
    <property type="match status" value="1"/>
</dbReference>
<dbReference type="STRING" id="1123491.SAMN02745782_02830"/>
<dbReference type="GO" id="GO:0015740">
    <property type="term" value="P:C4-dicarboxylate transport"/>
    <property type="evidence" value="ECO:0007669"/>
    <property type="project" value="TreeGrafter"/>
</dbReference>
<keyword evidence="2 9" id="KW-0813">Transport</keyword>
<keyword evidence="3" id="KW-1003">Cell membrane</keyword>
<accession>A0A1T4RVM8</accession>
<protein>
    <recommendedName>
        <fullName evidence="9">TRAP transporter small permease protein</fullName>
    </recommendedName>
</protein>
<evidence type="ECO:0000256" key="9">
    <source>
        <dbReference type="RuleBase" id="RU369079"/>
    </source>
</evidence>
<evidence type="ECO:0000256" key="7">
    <source>
        <dbReference type="ARBA" id="ARBA00023136"/>
    </source>
</evidence>
<comment type="subunit">
    <text evidence="9">The complex comprises the extracytoplasmic solute receptor protein and the two transmembrane proteins.</text>
</comment>
<dbReference type="EMBL" id="FUXB01000016">
    <property type="protein sequence ID" value="SKA19926.1"/>
    <property type="molecule type" value="Genomic_DNA"/>
</dbReference>
<dbReference type="PANTHER" id="PTHR35011:SF10">
    <property type="entry name" value="TRAP TRANSPORTER SMALL PERMEASE PROTEIN"/>
    <property type="match status" value="1"/>
</dbReference>
<evidence type="ECO:0000256" key="5">
    <source>
        <dbReference type="ARBA" id="ARBA00022692"/>
    </source>
</evidence>
<dbReference type="GO" id="GO:0022857">
    <property type="term" value="F:transmembrane transporter activity"/>
    <property type="evidence" value="ECO:0007669"/>
    <property type="project" value="UniProtKB-UniRule"/>
</dbReference>
<evidence type="ECO:0000313" key="11">
    <source>
        <dbReference type="EMBL" id="SKA19926.1"/>
    </source>
</evidence>
<dbReference type="AlphaFoldDB" id="A0A1T4RVM8"/>
<comment type="function">
    <text evidence="9">Part of the tripartite ATP-independent periplasmic (TRAP) transport system.</text>
</comment>
<keyword evidence="4 9" id="KW-0997">Cell inner membrane</keyword>
<dbReference type="InterPro" id="IPR007387">
    <property type="entry name" value="TRAP_DctQ"/>
</dbReference>
<comment type="subcellular location">
    <subcellularLocation>
        <location evidence="1 9">Cell inner membrane</location>
        <topology evidence="1 9">Multi-pass membrane protein</topology>
    </subcellularLocation>
</comment>
<evidence type="ECO:0000256" key="4">
    <source>
        <dbReference type="ARBA" id="ARBA00022519"/>
    </source>
</evidence>
<sequence>MKNSFLLFIKSWETTAHYLDNALKLCACLILLAMMFLTCFDVMGRYLFERPITGSVELTEILLGTLVFSTMPLVTWRKEHISVDLASHIIPTKLKNLSDIGFDIAVSISLFVIGVKVWDLANRSLRYNEMTEYLEIPTYYFTYFLAVSCWLTAITSLVLAITRIFNKEYINQRD</sequence>
<evidence type="ECO:0000256" key="3">
    <source>
        <dbReference type="ARBA" id="ARBA00022475"/>
    </source>
</evidence>
<gene>
    <name evidence="11" type="ORF">SAMN02745782_02830</name>
</gene>
<dbReference type="RefSeq" id="WP_078927187.1">
    <property type="nucleotide sequence ID" value="NZ_FUXB01000016.1"/>
</dbReference>
<feature type="transmembrane region" description="Helical" evidence="9">
    <location>
        <begin position="138"/>
        <end position="165"/>
    </location>
</feature>
<feature type="transmembrane region" description="Helical" evidence="9">
    <location>
        <begin position="97"/>
        <end position="118"/>
    </location>
</feature>
<feature type="transmembrane region" description="Helical" evidence="9">
    <location>
        <begin position="21"/>
        <end position="46"/>
    </location>
</feature>
<dbReference type="Proteomes" id="UP000190834">
    <property type="component" value="Unassembled WGS sequence"/>
</dbReference>
<organism evidence="11 12">
    <name type="scientific">Vibrio cincinnatiensis DSM 19608</name>
    <dbReference type="NCBI Taxonomy" id="1123491"/>
    <lineage>
        <taxon>Bacteria</taxon>
        <taxon>Pseudomonadati</taxon>
        <taxon>Pseudomonadota</taxon>
        <taxon>Gammaproteobacteria</taxon>
        <taxon>Vibrionales</taxon>
        <taxon>Vibrionaceae</taxon>
        <taxon>Vibrio</taxon>
    </lineage>
</organism>
<keyword evidence="5 9" id="KW-0812">Transmembrane</keyword>
<reference evidence="12" key="1">
    <citation type="submission" date="2017-02" db="EMBL/GenBank/DDBJ databases">
        <authorList>
            <person name="Varghese N."/>
            <person name="Submissions S."/>
        </authorList>
    </citation>
    <scope>NUCLEOTIDE SEQUENCE [LARGE SCALE GENOMIC DNA]</scope>
    <source>
        <strain evidence="12">DSM 19608</strain>
    </source>
</reference>
<evidence type="ECO:0000259" key="10">
    <source>
        <dbReference type="Pfam" id="PF04290"/>
    </source>
</evidence>
<dbReference type="InterPro" id="IPR055348">
    <property type="entry name" value="DctQ"/>
</dbReference>
<comment type="caution">
    <text evidence="9">Lacks conserved residue(s) required for the propagation of feature annotation.</text>
</comment>
<evidence type="ECO:0000256" key="1">
    <source>
        <dbReference type="ARBA" id="ARBA00004429"/>
    </source>
</evidence>
<evidence type="ECO:0000256" key="2">
    <source>
        <dbReference type="ARBA" id="ARBA00022448"/>
    </source>
</evidence>
<evidence type="ECO:0000256" key="6">
    <source>
        <dbReference type="ARBA" id="ARBA00022989"/>
    </source>
</evidence>
<proteinExistence type="inferred from homology"/>
<name>A0A1T4RVM8_VIBCI</name>
<keyword evidence="7 9" id="KW-0472">Membrane</keyword>
<evidence type="ECO:0000256" key="8">
    <source>
        <dbReference type="ARBA" id="ARBA00038436"/>
    </source>
</evidence>
<dbReference type="PANTHER" id="PTHR35011">
    <property type="entry name" value="2,3-DIKETO-L-GULONATE TRAP TRANSPORTER SMALL PERMEASE PROTEIN YIAM"/>
    <property type="match status" value="1"/>
</dbReference>
<keyword evidence="12" id="KW-1185">Reference proteome</keyword>